<protein>
    <recommendedName>
        <fullName evidence="3">DUF1552 domain-containing protein</fullName>
    </recommendedName>
</protein>
<organism evidence="1 2">
    <name type="scientific">Alienimonas chondri</name>
    <dbReference type="NCBI Taxonomy" id="2681879"/>
    <lineage>
        <taxon>Bacteria</taxon>
        <taxon>Pseudomonadati</taxon>
        <taxon>Planctomycetota</taxon>
        <taxon>Planctomycetia</taxon>
        <taxon>Planctomycetales</taxon>
        <taxon>Planctomycetaceae</taxon>
        <taxon>Alienimonas</taxon>
    </lineage>
</organism>
<dbReference type="RefSeq" id="WP_171182629.1">
    <property type="nucleotide sequence ID" value="NZ_WTPX01000002.1"/>
</dbReference>
<reference evidence="1 2" key="1">
    <citation type="journal article" date="2020" name="Syst. Appl. Microbiol.">
        <title>Alienimonas chondri sp. nov., a novel planctomycete isolated from the biofilm of the red alga Chondrus crispus.</title>
        <authorList>
            <person name="Vitorino I."/>
            <person name="Albuquerque L."/>
            <person name="Wiegand S."/>
            <person name="Kallscheuer N."/>
            <person name="da Costa M.S."/>
            <person name="Lobo-da-Cunha A."/>
            <person name="Jogler C."/>
            <person name="Lage O.M."/>
        </authorList>
    </citation>
    <scope>NUCLEOTIDE SEQUENCE [LARGE SCALE GENOMIC DNA]</scope>
    <source>
        <strain evidence="1 2">LzC2</strain>
    </source>
</reference>
<name>A0ABX1V983_9PLAN</name>
<gene>
    <name evidence="1" type="ORF">LzC2_01290</name>
</gene>
<proteinExistence type="predicted"/>
<evidence type="ECO:0008006" key="3">
    <source>
        <dbReference type="Google" id="ProtNLM"/>
    </source>
</evidence>
<comment type="caution">
    <text evidence="1">The sequence shown here is derived from an EMBL/GenBank/DDBJ whole genome shotgun (WGS) entry which is preliminary data.</text>
</comment>
<dbReference type="Proteomes" id="UP000609651">
    <property type="component" value="Unassembled WGS sequence"/>
</dbReference>
<dbReference type="EMBL" id="WTPX01000002">
    <property type="protein sequence ID" value="NNJ24080.1"/>
    <property type="molecule type" value="Genomic_DNA"/>
</dbReference>
<evidence type="ECO:0000313" key="2">
    <source>
        <dbReference type="Proteomes" id="UP000609651"/>
    </source>
</evidence>
<dbReference type="InterPro" id="IPR011447">
    <property type="entry name" value="DUF1552"/>
</dbReference>
<sequence>MNPALGGYREPTGGRLAAPPLRSAFLFKPNGMRPDQWTPKGDGETYDLSPLLKPLAGVKDQFSVLENLWNEQSVGRNGHWPKIPGYLSGGYVVRTSGRDLDIGGQTADQALAQAIGDRTPLPSLELGVDEAYSGVDNVGGGFTRIYGSHIAWRDRHTPVPKEIVPRLAFDRLFRTGPAAAPVSGFTTKQKAVTDSLAADDTSVLDLVLEDAKDLRRQVGVEDRAKLDEYLTSVRSVETRIENALKPQKRWINEGRFDVPRPGPGIPENFMEHTRLMLDVLVLAFWTDTTRVATYMFGNAQTGRNFSFLDGVSGSYHSLSHHSNEEKKIKVYVTVNHWHTVQLAYLLEKMQGLKEADGTLLDHSQILFGCTIKDGNAHQEHDLPILLAGGGNGAYRPGRRVRFDKDTPLCNVLLRMLHTAGVERDAFGDSTAVAANL</sequence>
<dbReference type="Pfam" id="PF07586">
    <property type="entry name" value="HXXSHH"/>
    <property type="match status" value="1"/>
</dbReference>
<evidence type="ECO:0000313" key="1">
    <source>
        <dbReference type="EMBL" id="NNJ24080.1"/>
    </source>
</evidence>
<keyword evidence="2" id="KW-1185">Reference proteome</keyword>
<accession>A0ABX1V983</accession>